<organism evidence="2 3">
    <name type="scientific">Victivallis lenta</name>
    <dbReference type="NCBI Taxonomy" id="2606640"/>
    <lineage>
        <taxon>Bacteria</taxon>
        <taxon>Pseudomonadati</taxon>
        <taxon>Lentisphaerota</taxon>
        <taxon>Lentisphaeria</taxon>
        <taxon>Victivallales</taxon>
        <taxon>Victivallaceae</taxon>
        <taxon>Victivallis</taxon>
    </lineage>
</organism>
<dbReference type="Pfam" id="PF04230">
    <property type="entry name" value="PS_pyruv_trans"/>
    <property type="match status" value="1"/>
</dbReference>
<dbReference type="Proteomes" id="UP000435649">
    <property type="component" value="Unassembled WGS sequence"/>
</dbReference>
<dbReference type="AlphaFoldDB" id="A0A844G0G9"/>
<sequence>MAGRFCRNKGSMKYGLLSYEFKRHFNVGDYVQSIAARQFLPQVDRFLNREKLHGYRGEKIRLIMNGWFMFHPENWPPSPDIEPLFVAFHINPKHADAMLSPRKADYLRRFAPIGCRDEQSRAVLEAHGIPAWNSGCLTLTLHRSYRWSPTPDSPVLLADALFKAPTLRSCFKSPNAFVKSLKNGRLFRIGRRRALLNRLLAGVGQRKEECTCDYPSNAFPAPEARFKLAEQLLERLARARLVITSRIHVALPCIAMGTPVIFVDSDLAKKSERARIEEFLPLFNLVTVRPDGSYVTSFDPATPLCELRNPGDAWRKKAEKLTALCTRFAAGQP</sequence>
<keyword evidence="3" id="KW-1185">Reference proteome</keyword>
<dbReference type="InterPro" id="IPR007345">
    <property type="entry name" value="Polysacch_pyruvyl_Trfase"/>
</dbReference>
<dbReference type="EMBL" id="VUNS01000007">
    <property type="protein sequence ID" value="MST97077.1"/>
    <property type="molecule type" value="Genomic_DNA"/>
</dbReference>
<feature type="domain" description="Polysaccharide pyruvyl transferase" evidence="1">
    <location>
        <begin position="26"/>
        <end position="266"/>
    </location>
</feature>
<reference evidence="2 3" key="1">
    <citation type="submission" date="2019-08" db="EMBL/GenBank/DDBJ databases">
        <title>In-depth cultivation of the pig gut microbiome towards novel bacterial diversity and tailored functional studies.</title>
        <authorList>
            <person name="Wylensek D."/>
            <person name="Hitch T.C.A."/>
            <person name="Clavel T."/>
        </authorList>
    </citation>
    <scope>NUCLEOTIDE SEQUENCE [LARGE SCALE GENOMIC DNA]</scope>
    <source>
        <strain evidence="2 3">BBE-744-WT-12</strain>
    </source>
</reference>
<keyword evidence="2" id="KW-0808">Transferase</keyword>
<gene>
    <name evidence="2" type="ORF">FYJ85_08480</name>
</gene>
<name>A0A844G0G9_9BACT</name>
<evidence type="ECO:0000313" key="3">
    <source>
        <dbReference type="Proteomes" id="UP000435649"/>
    </source>
</evidence>
<evidence type="ECO:0000313" key="2">
    <source>
        <dbReference type="EMBL" id="MST97077.1"/>
    </source>
</evidence>
<proteinExistence type="predicted"/>
<evidence type="ECO:0000259" key="1">
    <source>
        <dbReference type="Pfam" id="PF04230"/>
    </source>
</evidence>
<dbReference type="GO" id="GO:0016740">
    <property type="term" value="F:transferase activity"/>
    <property type="evidence" value="ECO:0007669"/>
    <property type="project" value="UniProtKB-KW"/>
</dbReference>
<comment type="caution">
    <text evidence="2">The sequence shown here is derived from an EMBL/GenBank/DDBJ whole genome shotgun (WGS) entry which is preliminary data.</text>
</comment>
<accession>A0A844G0G9</accession>
<protein>
    <submittedName>
        <fullName evidence="2">Polysaccharide pyruvyl transferase family protein</fullName>
    </submittedName>
</protein>